<feature type="repeat" description="WD" evidence="6">
    <location>
        <begin position="734"/>
        <end position="773"/>
    </location>
</feature>
<dbReference type="AlphaFoldDB" id="A0AAD4IFB3"/>
<dbReference type="InterPro" id="IPR051075">
    <property type="entry name" value="SCF_subunit_WD-repeat"/>
</dbReference>
<dbReference type="Gene3D" id="2.130.10.10">
    <property type="entry name" value="YVTN repeat-like/Quinoprotein amine dehydrogenase"/>
    <property type="match status" value="3"/>
</dbReference>
<dbReference type="PROSITE" id="PS50181">
    <property type="entry name" value="FBOX"/>
    <property type="match status" value="1"/>
</dbReference>
<feature type="region of interest" description="Disordered" evidence="7">
    <location>
        <begin position="397"/>
        <end position="440"/>
    </location>
</feature>
<evidence type="ECO:0000256" key="3">
    <source>
        <dbReference type="ARBA" id="ARBA00022574"/>
    </source>
</evidence>
<dbReference type="EMBL" id="JAANER010000002">
    <property type="protein sequence ID" value="KAG9193721.1"/>
    <property type="molecule type" value="Genomic_DNA"/>
</dbReference>
<dbReference type="SUPFAM" id="SSF50998">
    <property type="entry name" value="Quinoprotein alcohol dehydrogenase-like"/>
    <property type="match status" value="1"/>
</dbReference>
<dbReference type="InterPro" id="IPR020472">
    <property type="entry name" value="WD40_PAC1"/>
</dbReference>
<evidence type="ECO:0000259" key="8">
    <source>
        <dbReference type="PROSITE" id="PS50181"/>
    </source>
</evidence>
<sequence length="812" mass="90063">MDRASGQGLAPTRAALGQLAQGSAAEALGLRAEDAIKGWHCAIPPTLVPSTASAQRIRPTVHPDSWRSHAILPRNLDTRSQPAAAAHQVPMASHAAHAATATTPKPRRLSWRARLSSPDDFTAATATDPHAALMHGHDHEGLSERARHLHGGADDAEEAQASKSKKMDRMITPYLAQHIPQQYNPLGANSPGQDERPPTANTKFCYRHRPDLLCRRQADEPSMEQLQEQLGRESQADQQSIANVWSLFSAAPSRHRNLMLQGILAQCCFPQLSFISSSVRNLIKIDFLGALPTELGFKILCYLDTTSLCKASQVNRRWRQLADDDVVWHKMCEQHIDRKCTKCGWGLPLLDQRRLRHEKRRIQLRASGRGLNEWSPNITPQPESSQPHAILAHRLSQDSGTAAGAKRSVPSGDDSSPKLSNKRPCTSTQTSQDQVTSYFDHPKKRPWKDVYKDRYKVGSNWKYGRYSTRTFKGHTNGVMCLQFDDEVLITGSYDATVKVWDIKTGQEIRTLTGHTQGIRCLQFEDSKLITGSLDNTIKIWNWRTGNLIKTLNSHTNGVIGLHMADKLLASGSSDNSIIVHDFSNMKRTTLMGHADWVNAVKIDPSSRTLFSASDDMTVKLWDLDTHRCIRTYEGHVGQVQQVLPLPQAFEIDEDDFVANANNDTSDTASLASDTAQPLAQPSSSSSRSYNHSEEPCFFPDDPSRPSPPSYMLTGSLDGTIRLWHVPSGRCVHRFFGHVEGIWSLAADSLRLVSGAEDKTIKIWDPRTGKHERTLTGHTGPITCVGLSDERVVSGSEDGTVRVHCFVDEGRDC</sequence>
<feature type="repeat" description="WD" evidence="6">
    <location>
        <begin position="774"/>
        <end position="802"/>
    </location>
</feature>
<feature type="repeat" description="WD" evidence="6">
    <location>
        <begin position="471"/>
        <end position="510"/>
    </location>
</feature>
<dbReference type="SUPFAM" id="SSF81383">
    <property type="entry name" value="F-box domain"/>
    <property type="match status" value="1"/>
</dbReference>
<dbReference type="Pfam" id="PF12937">
    <property type="entry name" value="F-box-like"/>
    <property type="match status" value="1"/>
</dbReference>
<comment type="caution">
    <text evidence="9">The sequence shown here is derived from an EMBL/GenBank/DDBJ whole genome shotgun (WGS) entry which is preliminary data.</text>
</comment>
<dbReference type="CDD" id="cd22147">
    <property type="entry name" value="F-box_SpPof1-like"/>
    <property type="match status" value="1"/>
</dbReference>
<protein>
    <recommendedName>
        <fullName evidence="8">F-box domain-containing protein</fullName>
    </recommendedName>
</protein>
<feature type="region of interest" description="Disordered" evidence="7">
    <location>
        <begin position="79"/>
        <end position="109"/>
    </location>
</feature>
<feature type="domain" description="F-box" evidence="8">
    <location>
        <begin position="285"/>
        <end position="331"/>
    </location>
</feature>
<comment type="pathway">
    <text evidence="1">Protein modification; protein ubiquitination.</text>
</comment>
<dbReference type="GO" id="GO:0019005">
    <property type="term" value="C:SCF ubiquitin ligase complex"/>
    <property type="evidence" value="ECO:0007669"/>
    <property type="project" value="UniProtKB-ARBA"/>
</dbReference>
<evidence type="ECO:0000256" key="2">
    <source>
        <dbReference type="ARBA" id="ARBA00007968"/>
    </source>
</evidence>
<evidence type="ECO:0000256" key="4">
    <source>
        <dbReference type="ARBA" id="ARBA00022737"/>
    </source>
</evidence>
<accession>A0AAD4IFB3</accession>
<dbReference type="InterPro" id="IPR001810">
    <property type="entry name" value="F-box_dom"/>
</dbReference>
<dbReference type="InterPro" id="IPR036047">
    <property type="entry name" value="F-box-like_dom_sf"/>
</dbReference>
<dbReference type="SMART" id="SM00320">
    <property type="entry name" value="WD40"/>
    <property type="match status" value="7"/>
</dbReference>
<evidence type="ECO:0000256" key="7">
    <source>
        <dbReference type="SAM" id="MobiDB-lite"/>
    </source>
</evidence>
<feature type="repeat" description="WD" evidence="6">
    <location>
        <begin position="709"/>
        <end position="733"/>
    </location>
</feature>
<dbReference type="CDD" id="cd00200">
    <property type="entry name" value="WD40"/>
    <property type="match status" value="1"/>
</dbReference>
<dbReference type="Pfam" id="PF00400">
    <property type="entry name" value="WD40"/>
    <property type="match status" value="7"/>
</dbReference>
<dbReference type="PRINTS" id="PR00320">
    <property type="entry name" value="GPROTEINBRPT"/>
</dbReference>
<keyword evidence="4" id="KW-0677">Repeat</keyword>
<dbReference type="FunFam" id="2.130.10.10:FF:000715">
    <property type="entry name" value="F-box protein MET30"/>
    <property type="match status" value="1"/>
</dbReference>
<name>A0AAD4IFB3_9PLEO</name>
<dbReference type="PANTHER" id="PTHR19872:SF9">
    <property type="entry name" value="UBIQUITIN-BINDING SDF UBIQUITIN LIGASE COMPLEX SUBUNIT"/>
    <property type="match status" value="1"/>
</dbReference>
<feature type="compositionally biased region" description="Polar residues" evidence="7">
    <location>
        <begin position="413"/>
        <end position="425"/>
    </location>
</feature>
<dbReference type="PROSITE" id="PS50082">
    <property type="entry name" value="WD_REPEATS_2"/>
    <property type="match status" value="6"/>
</dbReference>
<dbReference type="PANTHER" id="PTHR19872">
    <property type="entry name" value="UBIQUITIN LIGASE SPECIFICITY FACTOR/HREP PROTEIN"/>
    <property type="match status" value="1"/>
</dbReference>
<keyword evidence="5" id="KW-0833">Ubl conjugation pathway</keyword>
<dbReference type="PROSITE" id="PS50294">
    <property type="entry name" value="WD_REPEATS_REGION"/>
    <property type="match status" value="4"/>
</dbReference>
<gene>
    <name evidence="9" type="ORF">G6011_03756</name>
</gene>
<feature type="repeat" description="WD" evidence="6">
    <location>
        <begin position="511"/>
        <end position="550"/>
    </location>
</feature>
<evidence type="ECO:0000313" key="10">
    <source>
        <dbReference type="Proteomes" id="UP001199106"/>
    </source>
</evidence>
<dbReference type="Proteomes" id="UP001199106">
    <property type="component" value="Unassembled WGS sequence"/>
</dbReference>
<keyword evidence="3 6" id="KW-0853">WD repeat</keyword>
<dbReference type="InterPro" id="IPR019775">
    <property type="entry name" value="WD40_repeat_CS"/>
</dbReference>
<comment type="similarity">
    <text evidence="2">Belongs to the WD repeat MET30/SCONB/SCON-2 family.</text>
</comment>
<dbReference type="PROSITE" id="PS00678">
    <property type="entry name" value="WD_REPEATS_1"/>
    <property type="match status" value="2"/>
</dbReference>
<organism evidence="9 10">
    <name type="scientific">Alternaria panax</name>
    <dbReference type="NCBI Taxonomy" id="48097"/>
    <lineage>
        <taxon>Eukaryota</taxon>
        <taxon>Fungi</taxon>
        <taxon>Dikarya</taxon>
        <taxon>Ascomycota</taxon>
        <taxon>Pezizomycotina</taxon>
        <taxon>Dothideomycetes</taxon>
        <taxon>Pleosporomycetidae</taxon>
        <taxon>Pleosporales</taxon>
        <taxon>Pleosporineae</taxon>
        <taxon>Pleosporaceae</taxon>
        <taxon>Alternaria</taxon>
        <taxon>Alternaria sect. Panax</taxon>
    </lineage>
</organism>
<dbReference type="InterPro" id="IPR011047">
    <property type="entry name" value="Quinoprotein_ADH-like_sf"/>
</dbReference>
<evidence type="ECO:0000256" key="5">
    <source>
        <dbReference type="ARBA" id="ARBA00022786"/>
    </source>
</evidence>
<dbReference type="SMART" id="SM00256">
    <property type="entry name" value="FBOX"/>
    <property type="match status" value="1"/>
</dbReference>
<feature type="compositionally biased region" description="Low complexity" evidence="7">
    <location>
        <begin position="426"/>
        <end position="437"/>
    </location>
</feature>
<dbReference type="Gene3D" id="1.20.1280.50">
    <property type="match status" value="1"/>
</dbReference>
<proteinExistence type="inferred from homology"/>
<feature type="repeat" description="WD" evidence="6">
    <location>
        <begin position="590"/>
        <end position="631"/>
    </location>
</feature>
<dbReference type="GO" id="GO:1990756">
    <property type="term" value="F:ubiquitin-like ligase-substrate adaptor activity"/>
    <property type="evidence" value="ECO:0007669"/>
    <property type="project" value="UniProtKB-ARBA"/>
</dbReference>
<evidence type="ECO:0000256" key="6">
    <source>
        <dbReference type="PROSITE-ProRule" id="PRU00221"/>
    </source>
</evidence>
<evidence type="ECO:0000256" key="1">
    <source>
        <dbReference type="ARBA" id="ARBA00004906"/>
    </source>
</evidence>
<dbReference type="InterPro" id="IPR001680">
    <property type="entry name" value="WD40_rpt"/>
</dbReference>
<keyword evidence="10" id="KW-1185">Reference proteome</keyword>
<evidence type="ECO:0000313" key="9">
    <source>
        <dbReference type="EMBL" id="KAG9193721.1"/>
    </source>
</evidence>
<feature type="compositionally biased region" description="Polar residues" evidence="7">
    <location>
        <begin position="660"/>
        <end position="681"/>
    </location>
</feature>
<dbReference type="InterPro" id="IPR015943">
    <property type="entry name" value="WD40/YVTN_repeat-like_dom_sf"/>
</dbReference>
<feature type="compositionally biased region" description="Low complexity" evidence="7">
    <location>
        <begin position="92"/>
        <end position="103"/>
    </location>
</feature>
<feature type="region of interest" description="Disordered" evidence="7">
    <location>
        <begin position="660"/>
        <end position="711"/>
    </location>
</feature>
<reference evidence="9" key="1">
    <citation type="submission" date="2021-07" db="EMBL/GenBank/DDBJ databases">
        <title>Genome Resource of American Ginseng Black Spot Pathogen Alternaria panax.</title>
        <authorList>
            <person name="Qiu C."/>
            <person name="Wang W."/>
            <person name="Liu Z."/>
        </authorList>
    </citation>
    <scope>NUCLEOTIDE SEQUENCE</scope>
    <source>
        <strain evidence="9">BNCC115425</strain>
    </source>
</reference>
<dbReference type="GO" id="GO:0031146">
    <property type="term" value="P:SCF-dependent proteasomal ubiquitin-dependent protein catabolic process"/>
    <property type="evidence" value="ECO:0007669"/>
    <property type="project" value="UniProtKB-ARBA"/>
</dbReference>
<dbReference type="FunFam" id="1.20.1280.50:FF:000016">
    <property type="entry name" value="E3 ubiquitin ligase complex SCF subunit sconB"/>
    <property type="match status" value="1"/>
</dbReference>